<dbReference type="Proteomes" id="UP000198806">
    <property type="component" value="Unassembled WGS sequence"/>
</dbReference>
<evidence type="ECO:0000313" key="1">
    <source>
        <dbReference type="EMBL" id="SFN80597.1"/>
    </source>
</evidence>
<sequence length="302" mass="33105">MEFQKCMKELKAVDICGKLRNVLLINDKVFKIHSVFDTAANLICNDIFFTLLSDMRCLYPMSGRVLDNLSFTKSGIREGMDVITSGNRLTIPNADMIVNLEDALECDLSFRKHTGLFVPKDLSVKVELLKKLIEVKGCEFDLSTLVTGKYQNPYSQFIMKKLPGLNEAIKKKDIQAGEHAEGLAGCGIGLTPSSDDMLLGYISAFLADTKAKGNDCEEIYKITYAMGNKAAKRTNTISGAFLKQCGMGLLSQDMTGFLCTIYSDAETEILEKSAERILNFGSTSGTDILTGVVLAIVNLNGL</sequence>
<dbReference type="AlphaFoldDB" id="A0A1I5C103"/>
<dbReference type="EMBL" id="FOWD01000002">
    <property type="protein sequence ID" value="SFN80597.1"/>
    <property type="molecule type" value="Genomic_DNA"/>
</dbReference>
<evidence type="ECO:0000313" key="2">
    <source>
        <dbReference type="Proteomes" id="UP000198806"/>
    </source>
</evidence>
<name>A0A1I5C103_9FIRM</name>
<dbReference type="InterPro" id="IPR021530">
    <property type="entry name" value="AllH-like"/>
</dbReference>
<dbReference type="STRING" id="1527.SAMN04489757_10252"/>
<proteinExistence type="predicted"/>
<reference evidence="1 2" key="1">
    <citation type="submission" date="2016-10" db="EMBL/GenBank/DDBJ databases">
        <authorList>
            <person name="de Groot N.N."/>
        </authorList>
    </citation>
    <scope>NUCLEOTIDE SEQUENCE [LARGE SCALE GENOMIC DNA]</scope>
    <source>
        <strain evidence="1 2">DSM 1283</strain>
    </source>
</reference>
<gene>
    <name evidence="1" type="ORF">SAMN04489757_10252</name>
</gene>
<accession>A0A1I5C103</accession>
<dbReference type="OrthoDB" id="4933449at2"/>
<keyword evidence="2" id="KW-1185">Reference proteome</keyword>
<evidence type="ECO:0008006" key="3">
    <source>
        <dbReference type="Google" id="ProtNLM"/>
    </source>
</evidence>
<organism evidence="1 2">
    <name type="scientific">Anaerocolumna aminovalerica</name>
    <dbReference type="NCBI Taxonomy" id="1527"/>
    <lineage>
        <taxon>Bacteria</taxon>
        <taxon>Bacillati</taxon>
        <taxon>Bacillota</taxon>
        <taxon>Clostridia</taxon>
        <taxon>Lachnospirales</taxon>
        <taxon>Lachnospiraceae</taxon>
        <taxon>Anaerocolumna</taxon>
    </lineage>
</organism>
<dbReference type="Pfam" id="PF11392">
    <property type="entry name" value="AllH"/>
    <property type="match status" value="1"/>
</dbReference>
<protein>
    <recommendedName>
        <fullName evidence="3">DUF2877 domain-containing protein</fullName>
    </recommendedName>
</protein>